<dbReference type="GO" id="GO:0008270">
    <property type="term" value="F:zinc ion binding"/>
    <property type="evidence" value="ECO:0007669"/>
    <property type="project" value="UniProtKB-KW"/>
</dbReference>
<organism evidence="4 5">
    <name type="scientific">Oldenlandia corymbosa var. corymbosa</name>
    <dbReference type="NCBI Taxonomy" id="529605"/>
    <lineage>
        <taxon>Eukaryota</taxon>
        <taxon>Viridiplantae</taxon>
        <taxon>Streptophyta</taxon>
        <taxon>Embryophyta</taxon>
        <taxon>Tracheophyta</taxon>
        <taxon>Spermatophyta</taxon>
        <taxon>Magnoliopsida</taxon>
        <taxon>eudicotyledons</taxon>
        <taxon>Gunneridae</taxon>
        <taxon>Pentapetalae</taxon>
        <taxon>asterids</taxon>
        <taxon>lamiids</taxon>
        <taxon>Gentianales</taxon>
        <taxon>Rubiaceae</taxon>
        <taxon>Rubioideae</taxon>
        <taxon>Spermacoceae</taxon>
        <taxon>Hedyotis-Oldenlandia complex</taxon>
        <taxon>Oldenlandia</taxon>
    </lineage>
</organism>
<name>A0AAV1DGP7_OLDCO</name>
<dbReference type="InterPro" id="IPR040256">
    <property type="entry name" value="At4g02000-like"/>
</dbReference>
<evidence type="ECO:0000256" key="1">
    <source>
        <dbReference type="PROSITE-ProRule" id="PRU00047"/>
    </source>
</evidence>
<dbReference type="InterPro" id="IPR001878">
    <property type="entry name" value="Znf_CCHC"/>
</dbReference>
<dbReference type="EMBL" id="OX459122">
    <property type="protein sequence ID" value="CAI9107047.1"/>
    <property type="molecule type" value="Genomic_DNA"/>
</dbReference>
<dbReference type="PROSITE" id="PS50158">
    <property type="entry name" value="ZF_CCHC"/>
    <property type="match status" value="1"/>
</dbReference>
<dbReference type="InterPro" id="IPR025836">
    <property type="entry name" value="Zn_knuckle_CX2CX4HX4C"/>
</dbReference>
<feature type="domain" description="CCHC-type" evidence="3">
    <location>
        <begin position="183"/>
        <end position="197"/>
    </location>
</feature>
<reference evidence="4" key="1">
    <citation type="submission" date="2023-03" db="EMBL/GenBank/DDBJ databases">
        <authorList>
            <person name="Julca I."/>
        </authorList>
    </citation>
    <scope>NUCLEOTIDE SEQUENCE</scope>
</reference>
<dbReference type="Pfam" id="PF14111">
    <property type="entry name" value="DUF4283"/>
    <property type="match status" value="1"/>
</dbReference>
<feature type="compositionally biased region" description="Pro residues" evidence="2">
    <location>
        <begin position="561"/>
        <end position="581"/>
    </location>
</feature>
<evidence type="ECO:0000259" key="3">
    <source>
        <dbReference type="PROSITE" id="PS50158"/>
    </source>
</evidence>
<dbReference type="PANTHER" id="PTHR31286:SF167">
    <property type="entry name" value="OS09G0268800 PROTEIN"/>
    <property type="match status" value="1"/>
</dbReference>
<feature type="compositionally biased region" description="Polar residues" evidence="2">
    <location>
        <begin position="336"/>
        <end position="351"/>
    </location>
</feature>
<accession>A0AAV1DGP7</accession>
<evidence type="ECO:0000313" key="4">
    <source>
        <dbReference type="EMBL" id="CAI9107047.1"/>
    </source>
</evidence>
<proteinExistence type="predicted"/>
<keyword evidence="1" id="KW-0862">Zinc</keyword>
<dbReference type="AlphaFoldDB" id="A0AAV1DGP7"/>
<dbReference type="PANTHER" id="PTHR31286">
    <property type="entry name" value="GLYCINE-RICH CELL WALL STRUCTURAL PROTEIN 1.8-LIKE"/>
    <property type="match status" value="1"/>
</dbReference>
<gene>
    <name evidence="4" type="ORF">OLC1_LOCUS15446</name>
</gene>
<dbReference type="InterPro" id="IPR025558">
    <property type="entry name" value="DUF4283"/>
</dbReference>
<dbReference type="GO" id="GO:0003676">
    <property type="term" value="F:nucleic acid binding"/>
    <property type="evidence" value="ECO:0007669"/>
    <property type="project" value="InterPro"/>
</dbReference>
<keyword evidence="1" id="KW-0863">Zinc-finger</keyword>
<dbReference type="Proteomes" id="UP001161247">
    <property type="component" value="Chromosome 5"/>
</dbReference>
<feature type="region of interest" description="Disordered" evidence="2">
    <location>
        <begin position="531"/>
        <end position="584"/>
    </location>
</feature>
<keyword evidence="5" id="KW-1185">Reference proteome</keyword>
<keyword evidence="1" id="KW-0479">Metal-binding</keyword>
<dbReference type="Pfam" id="PF14392">
    <property type="entry name" value="zf-CCHC_4"/>
    <property type="match status" value="1"/>
</dbReference>
<evidence type="ECO:0000256" key="2">
    <source>
        <dbReference type="SAM" id="MobiDB-lite"/>
    </source>
</evidence>
<feature type="region of interest" description="Disordered" evidence="2">
    <location>
        <begin position="332"/>
        <end position="367"/>
    </location>
</feature>
<protein>
    <submittedName>
        <fullName evidence="4">OLC1v1006319C1</fullName>
    </submittedName>
</protein>
<evidence type="ECO:0000313" key="5">
    <source>
        <dbReference type="Proteomes" id="UP001161247"/>
    </source>
</evidence>
<sequence length="844" mass="96171">MHPADSAFGLTRYQHCLIGFLLDDRSFSLDYMQQYIRTHWGLPARVIHRDRNCFYIKLDSAEHCAIVLYNGPYAIDGALFVVGRWQTNFTPDYVRLQRILIWIRLYGLPVEFLSQQTARRIASAIGEVQEVRTGYIDTRHTTFLRSRVWIRPADPLSTGTHAGLTDGRTVWLKCKYERIFTYCQRCGTIGHETPQCPISNNFRLELQLEESFQEMSNARNLPLIYDQSRPLFPDDLAAFKDQPERMNTTIPSRYVRENSQSFRDPQPGFYPNGYSYTQTGVTTISTRHPAVIFQEEVARQASLVPAIDNQTQLDFEADDNWSLPEGFIIPEDPNEMPTNRAQADAMTQTPHPRTDHDAGEGPSNLGPQNIHVRHVIEEGEIVEHQYVRIGEYNVPLLQYGEQRTANTPQPPPQQPPPEGGFPFAAEFTVTVDSEIPRDQQVAIDPMPRASYITWQPACPDELTHNYRNAIQTPMLTLARIQLLTTDLSGPPICPTYKFQTNLSPIDEENEIIEPTTDLSCTLADRRHQIRDGKRKLGESSGTHASSPDDVDELSSSARQYSPPPPVPEVMEPPPQSQPPPIADTNTAMDWALQEAGITSEVGKATAKRKIEQFLEITMLQRRRLATTDLEHASAMVTNISVVQEPEEPDSPTREATFLAMQYNDIVNLLAEGIHQLPDLNPRIGKRNTGESISNDASQQIIQRIWHLNSSTSDSTASTTLSQNLNTSLIHLHNWSRQSYGYLPHKIKQTMQTLASLSSNQQALTHQRHLDAKERELEDLLDMEHLYWQQRSKCLWNVHGERNTTFFHKWATIRKGSNYIQGIQNAHGNWTFDQHEIQQAILNHY</sequence>